<dbReference type="RefSeq" id="WP_338396950.1">
    <property type="nucleotide sequence ID" value="NZ_AP025292.1"/>
</dbReference>
<evidence type="ECO:0000313" key="2">
    <source>
        <dbReference type="Proteomes" id="UP001354989"/>
    </source>
</evidence>
<name>A0ABM7VFF8_9BACT</name>
<evidence type="ECO:0008006" key="3">
    <source>
        <dbReference type="Google" id="ProtNLM"/>
    </source>
</evidence>
<reference evidence="1 2" key="1">
    <citation type="submission" date="2021-12" db="EMBL/GenBank/DDBJ databases">
        <title>Genome sequencing of bacteria with rrn-lacking chromosome and rrn-plasmid.</title>
        <authorList>
            <person name="Anda M."/>
            <person name="Iwasaki W."/>
        </authorList>
    </citation>
    <scope>NUCLEOTIDE SEQUENCE [LARGE SCALE GENOMIC DNA]</scope>
    <source>
        <strain evidence="1 2">NBRC 101262</strain>
    </source>
</reference>
<dbReference type="Proteomes" id="UP001354989">
    <property type="component" value="Chromosome"/>
</dbReference>
<organism evidence="1 2">
    <name type="scientific">Persicobacter psychrovividus</name>
    <dbReference type="NCBI Taxonomy" id="387638"/>
    <lineage>
        <taxon>Bacteria</taxon>
        <taxon>Pseudomonadati</taxon>
        <taxon>Bacteroidota</taxon>
        <taxon>Cytophagia</taxon>
        <taxon>Cytophagales</taxon>
        <taxon>Persicobacteraceae</taxon>
        <taxon>Persicobacter</taxon>
    </lineage>
</organism>
<gene>
    <name evidence="1" type="ORF">PEPS_19710</name>
</gene>
<accession>A0ABM7VFF8</accession>
<evidence type="ECO:0000313" key="1">
    <source>
        <dbReference type="EMBL" id="BDC99690.1"/>
    </source>
</evidence>
<dbReference type="PROSITE" id="PS51257">
    <property type="entry name" value="PROKAR_LIPOPROTEIN"/>
    <property type="match status" value="1"/>
</dbReference>
<dbReference type="InterPro" id="IPR032315">
    <property type="entry name" value="DUF4846"/>
</dbReference>
<sequence>MCIFQKNNFFILLICVAITACNQKASEQFSVPNTAILKQRILPPEGFKRATQPRDSWGEFLENLPLQPEGSEVIQYNGVPISNQNSHIAIINYDVGKRNLQQCADAVLRLRAEYLWKTDRKAEIEFKFTSGHNFKWLDYAQGIRPIVSGNKVKFKKTASENHSYQSFRKYLDIIFMYAGTISVERDLKTVNRAQGNYQIGDVIVKGGSPGHAVIIVDRAKNSQGKFVYLLAQSYMPAQSIHVMDQGGTYGPWFDIPTEGPFHSSRWYFTNPKIRRF</sequence>
<dbReference type="EMBL" id="AP025292">
    <property type="protein sequence ID" value="BDC99690.1"/>
    <property type="molecule type" value="Genomic_DNA"/>
</dbReference>
<dbReference type="Pfam" id="PF16138">
    <property type="entry name" value="DUF4846"/>
    <property type="match status" value="1"/>
</dbReference>
<protein>
    <recommendedName>
        <fullName evidence="3">DUF4846 domain-containing protein</fullName>
    </recommendedName>
</protein>
<proteinExistence type="predicted"/>
<keyword evidence="2" id="KW-1185">Reference proteome</keyword>